<gene>
    <name evidence="2" type="primary">Cnig_chr_V.g20493</name>
    <name evidence="2" type="ORF">B9Z55_020493</name>
</gene>
<dbReference type="OrthoDB" id="10381529at2759"/>
<organism evidence="2 3">
    <name type="scientific">Caenorhabditis nigoni</name>
    <dbReference type="NCBI Taxonomy" id="1611254"/>
    <lineage>
        <taxon>Eukaryota</taxon>
        <taxon>Metazoa</taxon>
        <taxon>Ecdysozoa</taxon>
        <taxon>Nematoda</taxon>
        <taxon>Chromadorea</taxon>
        <taxon>Rhabditida</taxon>
        <taxon>Rhabditina</taxon>
        <taxon>Rhabditomorpha</taxon>
        <taxon>Rhabditoidea</taxon>
        <taxon>Rhabditidae</taxon>
        <taxon>Peloderinae</taxon>
        <taxon>Caenorhabditis</taxon>
    </lineage>
</organism>
<dbReference type="EMBL" id="PDUG01000005">
    <property type="protein sequence ID" value="PIC28647.1"/>
    <property type="molecule type" value="Genomic_DNA"/>
</dbReference>
<sequence>MTGPSSDKDKKIFQRRKSADNRNRTSAASNILRRRSNEVAPYRDTPRPSSSTQPGPSQPTDHNEATNEPEPRKETEKEYLEQWGSVVSDDSLKTAPRTPPEEVQTETARSQTPLTPPTVRENKDFGKSEDQAGPSNRQEVHPGREAGSEAISDPLGAVGQQPPEPQVASPREPIQPIIENNQPAIVNQPVVQQANQNPPAAPPAENQNECLRRFVNACSYCNIM</sequence>
<accession>A0A2G5TN05</accession>
<evidence type="ECO:0000256" key="1">
    <source>
        <dbReference type="SAM" id="MobiDB-lite"/>
    </source>
</evidence>
<evidence type="ECO:0000313" key="3">
    <source>
        <dbReference type="Proteomes" id="UP000230233"/>
    </source>
</evidence>
<feature type="region of interest" description="Disordered" evidence="1">
    <location>
        <begin position="1"/>
        <end position="207"/>
    </location>
</feature>
<dbReference type="AlphaFoldDB" id="A0A2G5TN05"/>
<protein>
    <submittedName>
        <fullName evidence="2">Uncharacterized protein</fullName>
    </submittedName>
</protein>
<feature type="compositionally biased region" description="Basic and acidic residues" evidence="1">
    <location>
        <begin position="61"/>
        <end position="80"/>
    </location>
</feature>
<feature type="compositionally biased region" description="Basic and acidic residues" evidence="1">
    <location>
        <begin position="138"/>
        <end position="147"/>
    </location>
</feature>
<proteinExistence type="predicted"/>
<feature type="compositionally biased region" description="Low complexity" evidence="1">
    <location>
        <begin position="47"/>
        <end position="60"/>
    </location>
</feature>
<reference evidence="3" key="1">
    <citation type="submission" date="2017-10" db="EMBL/GenBank/DDBJ databases">
        <title>Rapid genome shrinkage in a self-fertile nematode reveals novel sperm competition proteins.</title>
        <authorList>
            <person name="Yin D."/>
            <person name="Schwarz E.M."/>
            <person name="Thomas C.G."/>
            <person name="Felde R.L."/>
            <person name="Korf I.F."/>
            <person name="Cutter A.D."/>
            <person name="Schartner C.M."/>
            <person name="Ralston E.J."/>
            <person name="Meyer B.J."/>
            <person name="Haag E.S."/>
        </authorList>
    </citation>
    <scope>NUCLEOTIDE SEQUENCE [LARGE SCALE GENOMIC DNA]</scope>
    <source>
        <strain evidence="3">JU1422</strain>
    </source>
</reference>
<keyword evidence="3" id="KW-1185">Reference proteome</keyword>
<feature type="compositionally biased region" description="Basic and acidic residues" evidence="1">
    <location>
        <begin position="1"/>
        <end position="23"/>
    </location>
</feature>
<comment type="caution">
    <text evidence="2">The sequence shown here is derived from an EMBL/GenBank/DDBJ whole genome shotgun (WGS) entry which is preliminary data.</text>
</comment>
<evidence type="ECO:0000313" key="2">
    <source>
        <dbReference type="EMBL" id="PIC28647.1"/>
    </source>
</evidence>
<feature type="compositionally biased region" description="Low complexity" evidence="1">
    <location>
        <begin position="180"/>
        <end position="207"/>
    </location>
</feature>
<name>A0A2G5TN05_9PELO</name>
<dbReference type="Proteomes" id="UP000230233">
    <property type="component" value="Chromosome V"/>
</dbReference>
<feature type="compositionally biased region" description="Basic and acidic residues" evidence="1">
    <location>
        <begin position="120"/>
        <end position="130"/>
    </location>
</feature>